<dbReference type="GO" id="GO:0022857">
    <property type="term" value="F:transmembrane transporter activity"/>
    <property type="evidence" value="ECO:0007669"/>
    <property type="project" value="TreeGrafter"/>
</dbReference>
<comment type="subcellular location">
    <subcellularLocation>
        <location evidence="1">Cell membrane</location>
        <topology evidence="1">Multi-pass membrane protein</topology>
    </subcellularLocation>
</comment>
<evidence type="ECO:0000256" key="2">
    <source>
        <dbReference type="ARBA" id="ARBA00022475"/>
    </source>
</evidence>
<evidence type="ECO:0000259" key="8">
    <source>
        <dbReference type="Pfam" id="PF02687"/>
    </source>
</evidence>
<dbReference type="InterPro" id="IPR050250">
    <property type="entry name" value="Macrolide_Exporter_MacB"/>
</dbReference>
<evidence type="ECO:0000256" key="7">
    <source>
        <dbReference type="SAM" id="Phobius"/>
    </source>
</evidence>
<evidence type="ECO:0000256" key="6">
    <source>
        <dbReference type="ARBA" id="ARBA00038076"/>
    </source>
</evidence>
<organism evidence="10 11">
    <name type="scientific">Olsenella porci</name>
    <dbReference type="NCBI Taxonomy" id="2652279"/>
    <lineage>
        <taxon>Bacteria</taxon>
        <taxon>Bacillati</taxon>
        <taxon>Actinomycetota</taxon>
        <taxon>Coriobacteriia</taxon>
        <taxon>Coriobacteriales</taxon>
        <taxon>Atopobiaceae</taxon>
        <taxon>Olsenella</taxon>
    </lineage>
</organism>
<evidence type="ECO:0000256" key="3">
    <source>
        <dbReference type="ARBA" id="ARBA00022692"/>
    </source>
</evidence>
<evidence type="ECO:0000313" key="10">
    <source>
        <dbReference type="EMBL" id="MST71880.1"/>
    </source>
</evidence>
<feature type="transmembrane region" description="Helical" evidence="7">
    <location>
        <begin position="330"/>
        <end position="355"/>
    </location>
</feature>
<evidence type="ECO:0000256" key="5">
    <source>
        <dbReference type="ARBA" id="ARBA00023136"/>
    </source>
</evidence>
<dbReference type="InterPro" id="IPR025857">
    <property type="entry name" value="MacB_PCD"/>
</dbReference>
<comment type="caution">
    <text evidence="10">The sequence shown here is derived from an EMBL/GenBank/DDBJ whole genome shotgun (WGS) entry which is preliminary data.</text>
</comment>
<evidence type="ECO:0000256" key="1">
    <source>
        <dbReference type="ARBA" id="ARBA00004651"/>
    </source>
</evidence>
<evidence type="ECO:0000256" key="4">
    <source>
        <dbReference type="ARBA" id="ARBA00022989"/>
    </source>
</evidence>
<reference evidence="10 11" key="1">
    <citation type="submission" date="2019-08" db="EMBL/GenBank/DDBJ databases">
        <title>In-depth cultivation of the pig gut microbiome towards novel bacterial diversity and tailored functional studies.</title>
        <authorList>
            <person name="Wylensek D."/>
            <person name="Hitch T.C.A."/>
            <person name="Clavel T."/>
        </authorList>
    </citation>
    <scope>NUCLEOTIDE SEQUENCE [LARGE SCALE GENOMIC DNA]</scope>
    <source>
        <strain evidence="10 11">CA-Schmier-601-WT-1</strain>
    </source>
</reference>
<keyword evidence="4 7" id="KW-1133">Transmembrane helix</keyword>
<dbReference type="Proteomes" id="UP000469325">
    <property type="component" value="Unassembled WGS sequence"/>
</dbReference>
<feature type="domain" description="ABC3 transporter permease C-terminal" evidence="8">
    <location>
        <begin position="280"/>
        <end position="403"/>
    </location>
</feature>
<dbReference type="AlphaFoldDB" id="A0A6N7X8L3"/>
<sequence>MTMRDLLRETTSSLEANRGRTLLTVLGIVIGIAAVIAMTSLIGGMRNALVGSLGLNAARTVSIYVNGSGLGEQQVDSLRSAMPEYESLDGVTYGGGTVKTQGGSVQMTAMGCAASTVTSSGAKVTSGRLWSDSEASSGANVCVLTTDDVRQIFGSADYDAVGKTFKLDSAEFTVVGIAETDSGMGQGQGMMWVPAQTCANLWMGGQLTYDSLTGIVHEGADVDQVATRTKERLESILGVTSQGSSDGSDSMGDTVQVQTMKSVIDQLDSFSSTFSLLAGAVAGISLLVGGIGIMNMMLTNVTERIREIGLRRALGATRGDITAQFLAESIAISVIGGILGVALGYGGSWALALAIPTSSLGMGDTKIVPAVSPEAVLLATGICVVVGLLFGYYPARRAARLDPVEALRYQ</sequence>
<protein>
    <submittedName>
        <fullName evidence="10">FtsX-like permease family protein</fullName>
    </submittedName>
</protein>
<dbReference type="Pfam" id="PF12704">
    <property type="entry name" value="MacB_PCD"/>
    <property type="match status" value="1"/>
</dbReference>
<keyword evidence="11" id="KW-1185">Reference proteome</keyword>
<proteinExistence type="inferred from homology"/>
<feature type="transmembrane region" description="Helical" evidence="7">
    <location>
        <begin position="375"/>
        <end position="393"/>
    </location>
</feature>
<keyword evidence="2" id="KW-1003">Cell membrane</keyword>
<dbReference type="Pfam" id="PF02687">
    <property type="entry name" value="FtsX"/>
    <property type="match status" value="1"/>
</dbReference>
<dbReference type="PANTHER" id="PTHR30572:SF4">
    <property type="entry name" value="ABC TRANSPORTER PERMEASE YTRF"/>
    <property type="match status" value="1"/>
</dbReference>
<keyword evidence="5 7" id="KW-0472">Membrane</keyword>
<dbReference type="GO" id="GO:0005886">
    <property type="term" value="C:plasma membrane"/>
    <property type="evidence" value="ECO:0007669"/>
    <property type="project" value="UniProtKB-SubCell"/>
</dbReference>
<gene>
    <name evidence="10" type="ORF">FYJ68_01980</name>
</gene>
<feature type="transmembrane region" description="Helical" evidence="7">
    <location>
        <begin position="21"/>
        <end position="42"/>
    </location>
</feature>
<feature type="domain" description="MacB-like periplasmic core" evidence="9">
    <location>
        <begin position="21"/>
        <end position="230"/>
    </location>
</feature>
<name>A0A6N7X8L3_9ACTN</name>
<evidence type="ECO:0000313" key="11">
    <source>
        <dbReference type="Proteomes" id="UP000469325"/>
    </source>
</evidence>
<keyword evidence="3 7" id="KW-0812">Transmembrane</keyword>
<dbReference type="PANTHER" id="PTHR30572">
    <property type="entry name" value="MEMBRANE COMPONENT OF TRANSPORTER-RELATED"/>
    <property type="match status" value="1"/>
</dbReference>
<feature type="transmembrane region" description="Helical" evidence="7">
    <location>
        <begin position="274"/>
        <end position="298"/>
    </location>
</feature>
<dbReference type="InterPro" id="IPR003838">
    <property type="entry name" value="ABC3_permease_C"/>
</dbReference>
<evidence type="ECO:0000259" key="9">
    <source>
        <dbReference type="Pfam" id="PF12704"/>
    </source>
</evidence>
<accession>A0A6N7X8L3</accession>
<dbReference type="EMBL" id="VUNC01000001">
    <property type="protein sequence ID" value="MST71880.1"/>
    <property type="molecule type" value="Genomic_DNA"/>
</dbReference>
<comment type="similarity">
    <text evidence="6">Belongs to the ABC-4 integral membrane protein family.</text>
</comment>